<keyword evidence="3" id="KW-0378">Hydrolase</keyword>
<gene>
    <name evidence="3" type="ORF">SAMN05216255_1949</name>
</gene>
<accession>A0A239CZ37</accession>
<reference evidence="4" key="1">
    <citation type="submission" date="2017-06" db="EMBL/GenBank/DDBJ databases">
        <authorList>
            <person name="Varghese N."/>
            <person name="Submissions S."/>
        </authorList>
    </citation>
    <scope>NUCLEOTIDE SEQUENCE [LARGE SCALE GENOMIC DNA]</scope>
    <source>
        <strain evidence="4">CIP 108523</strain>
    </source>
</reference>
<organism evidence="3 4">
    <name type="scientific">Pseudomonas segetis</name>
    <dbReference type="NCBI Taxonomy" id="298908"/>
    <lineage>
        <taxon>Bacteria</taxon>
        <taxon>Pseudomonadati</taxon>
        <taxon>Pseudomonadota</taxon>
        <taxon>Gammaproteobacteria</taxon>
        <taxon>Pseudomonadales</taxon>
        <taxon>Pseudomonadaceae</taxon>
        <taxon>Pseudomonas</taxon>
    </lineage>
</organism>
<dbReference type="InterPro" id="IPR003509">
    <property type="entry name" value="UPF0102_YraN-like"/>
</dbReference>
<dbReference type="Pfam" id="PF02021">
    <property type="entry name" value="UPF0102"/>
    <property type="match status" value="1"/>
</dbReference>
<dbReference type="Proteomes" id="UP000242915">
    <property type="component" value="Unassembled WGS sequence"/>
</dbReference>
<name>A0A239CZ37_9PSED</name>
<dbReference type="EMBL" id="FZOG01000002">
    <property type="protein sequence ID" value="SNS24613.1"/>
    <property type="molecule type" value="Genomic_DNA"/>
</dbReference>
<dbReference type="Gene3D" id="3.40.1350.10">
    <property type="match status" value="1"/>
</dbReference>
<dbReference type="CDD" id="cd20736">
    <property type="entry name" value="PoNe_Nuclease"/>
    <property type="match status" value="1"/>
</dbReference>
<dbReference type="PANTHER" id="PTHR34039:SF1">
    <property type="entry name" value="UPF0102 PROTEIN YRAN"/>
    <property type="match status" value="1"/>
</dbReference>
<sequence length="124" mass="14290">MIDRTSSQSSGNAAEAMACQHLEQHHLRLIAKNWRCRSGELDLVMLDIDTVVFVEVRYRHHNAWGGATESVDRRKRGKLTQAAMTFLQQESRWNQHPCRFDVVAINPDSKGKLQLNWIKNAFDT</sequence>
<dbReference type="RefSeq" id="WP_010489870.1">
    <property type="nucleotide sequence ID" value="NZ_FZOG01000002.1"/>
</dbReference>
<protein>
    <recommendedName>
        <fullName evidence="2">UPF0102 protein SAMN05216255_1949</fullName>
    </recommendedName>
</protein>
<keyword evidence="3" id="KW-0540">Nuclease</keyword>
<dbReference type="AlphaFoldDB" id="A0A239CZ37"/>
<dbReference type="NCBIfam" id="TIGR00252">
    <property type="entry name" value="YraN family protein"/>
    <property type="match status" value="1"/>
</dbReference>
<dbReference type="GO" id="GO:0003676">
    <property type="term" value="F:nucleic acid binding"/>
    <property type="evidence" value="ECO:0007669"/>
    <property type="project" value="InterPro"/>
</dbReference>
<evidence type="ECO:0000313" key="4">
    <source>
        <dbReference type="Proteomes" id="UP000242915"/>
    </source>
</evidence>
<dbReference type="InterPro" id="IPR011335">
    <property type="entry name" value="Restrct_endonuc-II-like"/>
</dbReference>
<dbReference type="SUPFAM" id="SSF52980">
    <property type="entry name" value="Restriction endonuclease-like"/>
    <property type="match status" value="1"/>
</dbReference>
<evidence type="ECO:0000313" key="3">
    <source>
        <dbReference type="EMBL" id="SNS24613.1"/>
    </source>
</evidence>
<dbReference type="InterPro" id="IPR011856">
    <property type="entry name" value="tRNA_endonuc-like_dom_sf"/>
</dbReference>
<evidence type="ECO:0000256" key="1">
    <source>
        <dbReference type="ARBA" id="ARBA00006738"/>
    </source>
</evidence>
<keyword evidence="4" id="KW-1185">Reference proteome</keyword>
<evidence type="ECO:0000256" key="2">
    <source>
        <dbReference type="HAMAP-Rule" id="MF_00048"/>
    </source>
</evidence>
<dbReference type="PANTHER" id="PTHR34039">
    <property type="entry name" value="UPF0102 PROTEIN YRAN"/>
    <property type="match status" value="1"/>
</dbReference>
<keyword evidence="3" id="KW-0255">Endonuclease</keyword>
<comment type="similarity">
    <text evidence="1 2">Belongs to the UPF0102 family.</text>
</comment>
<proteinExistence type="inferred from homology"/>
<dbReference type="HAMAP" id="MF_00048">
    <property type="entry name" value="UPF0102"/>
    <property type="match status" value="1"/>
</dbReference>
<dbReference type="NCBIfam" id="NF009150">
    <property type="entry name" value="PRK12497.1-3"/>
    <property type="match status" value="1"/>
</dbReference>
<dbReference type="GO" id="GO:0004519">
    <property type="term" value="F:endonuclease activity"/>
    <property type="evidence" value="ECO:0007669"/>
    <property type="project" value="UniProtKB-KW"/>
</dbReference>